<gene>
    <name evidence="2" type="ORF">BDW02DRAFT_264508</name>
</gene>
<evidence type="ECO:0000256" key="1">
    <source>
        <dbReference type="SAM" id="MobiDB-lite"/>
    </source>
</evidence>
<dbReference type="EMBL" id="ML975280">
    <property type="protein sequence ID" value="KAF1835930.1"/>
    <property type="molecule type" value="Genomic_DNA"/>
</dbReference>
<name>A0A6A5KIJ9_9PLEO</name>
<sequence length="645" mass="71906">MDPHKDKPSVEEHRLRSVADLRGPSIRPPPDDLFDQTTPAFPNLRQQYNVGSRQDTVDLGLLIDENAESRAAPPKPPIRRHHRTARAVKFTDEPEDRRAPPLTKNFLRDVPLNEYVLPAGGPINATVTEIVAFLPHWFRTPSIITRFLNNGINAAIHFKMLDEYRHLGLATPEECERARDHLSDTYRKTMRKVDPTWAVRKHQVPASWNGSDMTINGFMPKGAENAGYEAPQPVPFRNLATGLKKLPQGDDAGDLTRALDYAIQNWNLGQHGELVEFLFPDDIHIILDYIGRTVVTHAHTDRAIITRYRDALRYAEAQRRNQFYAVQRQAKDDELKRMQAALPQYHLHPLPAQQLPQQWLLQQPAFVSAASYQPTYQNTNVGFYAHQQTPLFASAFPVSSGSGYLDMPPPMTGTNRLVPTSTQQMQPPEDIFRDAELGETSLNEDEYTLPLPRSASQEAAAAVASKLATQDAPQAQRDSFPDIPQICNLEPDELQLSAARGQAFNWTHQVVDADTPAEIDPAFPSATDQTDEEWVDALMAAYQGLYQYEFHGLLTPSSSPIAWVPTAVVAPVAPSPRLLVDCVEGLDEHDHSDLARASRWARQAGFFGEGFTVEDVRMVVRDLLGGSTEGTRGEEGMAADGGEDG</sequence>
<feature type="compositionally biased region" description="Basic residues" evidence="1">
    <location>
        <begin position="77"/>
        <end position="86"/>
    </location>
</feature>
<accession>A0A6A5KIJ9</accession>
<organism evidence="2 3">
    <name type="scientific">Decorospora gaudefroyi</name>
    <dbReference type="NCBI Taxonomy" id="184978"/>
    <lineage>
        <taxon>Eukaryota</taxon>
        <taxon>Fungi</taxon>
        <taxon>Dikarya</taxon>
        <taxon>Ascomycota</taxon>
        <taxon>Pezizomycotina</taxon>
        <taxon>Dothideomycetes</taxon>
        <taxon>Pleosporomycetidae</taxon>
        <taxon>Pleosporales</taxon>
        <taxon>Pleosporineae</taxon>
        <taxon>Pleosporaceae</taxon>
        <taxon>Decorospora</taxon>
    </lineage>
</organism>
<evidence type="ECO:0000313" key="2">
    <source>
        <dbReference type="EMBL" id="KAF1835930.1"/>
    </source>
</evidence>
<proteinExistence type="predicted"/>
<keyword evidence="3" id="KW-1185">Reference proteome</keyword>
<feature type="region of interest" description="Disordered" evidence="1">
    <location>
        <begin position="1"/>
        <end position="40"/>
    </location>
</feature>
<feature type="region of interest" description="Disordered" evidence="1">
    <location>
        <begin position="66"/>
        <end position="102"/>
    </location>
</feature>
<dbReference type="Proteomes" id="UP000800040">
    <property type="component" value="Unassembled WGS sequence"/>
</dbReference>
<feature type="compositionally biased region" description="Basic and acidic residues" evidence="1">
    <location>
        <begin position="1"/>
        <end position="19"/>
    </location>
</feature>
<dbReference type="OrthoDB" id="3795517at2759"/>
<dbReference type="AlphaFoldDB" id="A0A6A5KIJ9"/>
<reference evidence="2" key="1">
    <citation type="submission" date="2020-01" db="EMBL/GenBank/DDBJ databases">
        <authorList>
            <consortium name="DOE Joint Genome Institute"/>
            <person name="Haridas S."/>
            <person name="Albert R."/>
            <person name="Binder M."/>
            <person name="Bloem J."/>
            <person name="Labutti K."/>
            <person name="Salamov A."/>
            <person name="Andreopoulos B."/>
            <person name="Baker S.E."/>
            <person name="Barry K."/>
            <person name="Bills G."/>
            <person name="Bluhm B.H."/>
            <person name="Cannon C."/>
            <person name="Castanera R."/>
            <person name="Culley D.E."/>
            <person name="Daum C."/>
            <person name="Ezra D."/>
            <person name="Gonzalez J.B."/>
            <person name="Henrissat B."/>
            <person name="Kuo A."/>
            <person name="Liang C."/>
            <person name="Lipzen A."/>
            <person name="Lutzoni F."/>
            <person name="Magnuson J."/>
            <person name="Mondo S."/>
            <person name="Nolan M."/>
            <person name="Ohm R."/>
            <person name="Pangilinan J."/>
            <person name="Park H.-J."/>
            <person name="Ramirez L."/>
            <person name="Alfaro M."/>
            <person name="Sun H."/>
            <person name="Tritt A."/>
            <person name="Yoshinaga Y."/>
            <person name="Zwiers L.-H."/>
            <person name="Turgeon B.G."/>
            <person name="Goodwin S.B."/>
            <person name="Spatafora J.W."/>
            <person name="Crous P.W."/>
            <person name="Grigoriev I.V."/>
        </authorList>
    </citation>
    <scope>NUCLEOTIDE SEQUENCE</scope>
    <source>
        <strain evidence="2">P77</strain>
    </source>
</reference>
<evidence type="ECO:0000313" key="3">
    <source>
        <dbReference type="Proteomes" id="UP000800040"/>
    </source>
</evidence>
<protein>
    <submittedName>
        <fullName evidence="2">Uncharacterized protein</fullName>
    </submittedName>
</protein>
<feature type="compositionally biased region" description="Basic and acidic residues" evidence="1">
    <location>
        <begin position="89"/>
        <end position="99"/>
    </location>
</feature>